<dbReference type="SUPFAM" id="SSF52540">
    <property type="entry name" value="P-loop containing nucleoside triphosphate hydrolases"/>
    <property type="match status" value="1"/>
</dbReference>
<feature type="coiled-coil region" evidence="10">
    <location>
        <begin position="962"/>
        <end position="1066"/>
    </location>
</feature>
<feature type="compositionally biased region" description="Basic and acidic residues" evidence="11">
    <location>
        <begin position="1880"/>
        <end position="1892"/>
    </location>
</feature>
<dbReference type="GO" id="GO:0007018">
    <property type="term" value="P:microtubule-based movement"/>
    <property type="evidence" value="ECO:0007669"/>
    <property type="project" value="InterPro"/>
</dbReference>
<dbReference type="Gene3D" id="3.40.850.10">
    <property type="entry name" value="Kinesin motor domain"/>
    <property type="match status" value="1"/>
</dbReference>
<dbReference type="GO" id="GO:2000114">
    <property type="term" value="P:regulation of establishment of cell polarity"/>
    <property type="evidence" value="ECO:0007669"/>
    <property type="project" value="Ensembl"/>
</dbReference>
<dbReference type="GO" id="GO:0035372">
    <property type="term" value="P:protein localization to microtubule"/>
    <property type="evidence" value="ECO:0007669"/>
    <property type="project" value="Ensembl"/>
</dbReference>
<feature type="compositionally biased region" description="Basic and acidic residues" evidence="11">
    <location>
        <begin position="1928"/>
        <end position="1942"/>
    </location>
</feature>
<keyword evidence="7 9" id="KW-0505">Motor protein</keyword>
<evidence type="ECO:0000256" key="9">
    <source>
        <dbReference type="PROSITE-ProRule" id="PRU00283"/>
    </source>
</evidence>
<dbReference type="Gene3D" id="1.10.287.1490">
    <property type="match status" value="1"/>
</dbReference>
<comment type="similarity">
    <text evidence="9">Belongs to the TRAFAC class myosin-kinesin ATPase superfamily. Kinesin family.</text>
</comment>
<dbReference type="GO" id="GO:0090307">
    <property type="term" value="P:mitotic spindle assembly"/>
    <property type="evidence" value="ECO:0007669"/>
    <property type="project" value="TreeGrafter"/>
</dbReference>
<comment type="subcellular location">
    <subcellularLocation>
        <location evidence="1">Cytoplasm</location>
        <location evidence="1">Cytoskeleton</location>
        <location evidence="1">Spindle</location>
    </subcellularLocation>
</comment>
<feature type="coiled-coil region" evidence="10">
    <location>
        <begin position="1317"/>
        <end position="1452"/>
    </location>
</feature>
<feature type="region of interest" description="Disordered" evidence="11">
    <location>
        <begin position="892"/>
        <end position="922"/>
    </location>
</feature>
<feature type="coiled-coil region" evidence="10">
    <location>
        <begin position="1809"/>
        <end position="1839"/>
    </location>
</feature>
<dbReference type="InterPro" id="IPR036961">
    <property type="entry name" value="Kinesin_motor_dom_sf"/>
</dbReference>
<dbReference type="InterPro" id="IPR047149">
    <property type="entry name" value="KIF11-like"/>
</dbReference>
<feature type="coiled-coil region" evidence="10">
    <location>
        <begin position="1641"/>
        <end position="1785"/>
    </location>
</feature>
<dbReference type="GO" id="GO:0001843">
    <property type="term" value="P:neural tube closure"/>
    <property type="evidence" value="ECO:0007669"/>
    <property type="project" value="Ensembl"/>
</dbReference>
<dbReference type="GO" id="GO:0030496">
    <property type="term" value="C:midbody"/>
    <property type="evidence" value="ECO:0007669"/>
    <property type="project" value="Ensembl"/>
</dbReference>
<sequence>MISFALQHCFENKAKEFISLQIKKLNAHHANLALSNNFCVGKFLNKGTMQVSSTAVTCQDWKPGQCISTSRSQSGSFPIQLVPALYEASSRSLASPLSPPASNDCPVYQQAAGGCDRPQLRQAPTYTRPPAAPERGQVRAPHAVRAGLGGARAPSRGRRAPAVAAGPGAGGPVWRRPRGCGRAVPGAPAQRGAAAALGQTGTGGPACRDYTSHRALRRGSAVLPGGRAAPCAAIGRIRKEAAAGASSAAAGAGAGGMEAILDNEKFYRPSYIASIEPSPRAGPVSVEDIKTDLSSEFSLVSSGSDTSQRSSLESKGHIQVCLRIRPFTSLERENGSQDCVSLEDSTNIVLKPPQHYLSRLSEKTSGPMLQKFTFSQVFGPETTQEEFFEGTMKQPVQDFLDGYNRLVFTYGVTNAGKTYTFQGTEDDVGILPRTMDMLFKSIQGKLYTAMDLKPYRCRDYIKLTENQVKEETAIKNSLLRLIKEVDHQIVNRDKAPVDSKDLEDVSKDLEQSITTARNYIKFSVWVSFFEIYNECFYDLLIPISNDKKRKTLRLAQDIKGCSFVKDLQWIQISDSKEAFRLLKLGLKHQSIASTKLNNCSSRSHSIFTVKLLKIEDSGIPRVTRVNELSLCDLAGSERYTKTRNEGDRLKESGNINTSLLTLGKCINALKNCQQSKLQQHIPFRESKLTHFLQGFFSGKGKVYMIVNISKCASAYEETLNVLKFSAIAQKVLVMDTSILPQDQSFGQKLAGESSLLNVTRMPIPRKRATILWDRTLEDVLEDDNDEEMEEQPSMSREEAVQENEGNEVVIAKEKYMMLVNLVEELRNRLITEKKNKLLLEIKIREEVVQEFTDYFAQREINFKERLSHEREQLEENAEKRLEIFKELVNSTKNADEKSELQDQPCSEQAAGPLNEENSTDTDTYMDFGGVIDSLQNDITDIKNQAEAAHQYIVSLEDPQETIGCLEKQLAKITAELVETKEELENKAKGFEAQRIKLDESAEQLKEATEKMNIQNERIQELIDIVKEKDETIMKLQGQITRSEETIKDYENTLTTIKRKLAEKSSNKMTESSQFKDCEETVLEVGRKRCLENKPTLEEEPPTKKGDKRESWENYCLDQKRTTNSETYTEILALKERTETLEGQIATLEEQCLREKNEKDELNQQIAKLHLKLSASEEKAFSLSEELQQCQAEYQETVSELDKQKTINKEQEEKITQLNNEVTSAKQNIIDKVSQIKTMQSQVDELYKYHSESYAVGIDLVNVKDSLDRQKDEPETAQVSPLSMQFETASTRDLRQESSFHRSIESIWEECKIMIRASSQKSHQIQQLHQQVEELEKRLHDSENYNNQLKIELNEITNQEHQSVKEEDLMNLLQEQIQKKTRDFEKQAEENQRVIAQFQEKVASYEGEIRDLKCLLEVSRTKDDRMKELEVELKEKESTILNLEGNTVALQEKCTSADKKLKEFSDREANLKDEVVQLVNSLETMKHVLQEKEKNEYEQIQSIELLRKDLSESSALVQSLKNDLQRKEEEYTDLKEKFSDAKKQIQQVQKEVCTMQTQEKSLRKQVNELEKTKKQFSEELEFKQRTILQLKKEQLDKEKLEEISKQYEKTHEDLCAKEKIIEDMRMTLEEQERTQIEQDQALEAKLEETNRLVLELEAWKQKYRELNNQCNRDWQEKMSKNEAKSINVSEELIRLQKELEENEAKYQTDRKKWLEEKMGLINQVKEAENHRNREMRKFVEGREHHVKQQAEIERLAAQLIEKDDSLQKWREERDELVEALEIQLKTLASSTIQKDEEIERLKQAALTASEKDKETDIEDLKKQLAEKDDLIKEMKQQINHENPQSLAEVPLPEEGQDQIDQSVNKEDHSEVVLDSTEVSTEDEKTSRFPKPEMEIQFTPLQPHKMEVKHQGSTSPVTVKTFKSRRKRKSVEMNEDFVKSENKRNAKPAMADSPSTSNKKKMATAQSLRKEYSLRRQESTLNKKSAKKKDGTLQKIGDFFQSSPTIIHSKAKKLIETISSPKSAEQENVKEIELKPKRAKRKLYSTDISCPLDIPGSSILVEQKESDHLILKRQLRSRIPK</sequence>
<dbReference type="GO" id="GO:0016887">
    <property type="term" value="F:ATP hydrolysis activity"/>
    <property type="evidence" value="ECO:0007669"/>
    <property type="project" value="Ensembl"/>
</dbReference>
<dbReference type="GO" id="GO:0042803">
    <property type="term" value="F:protein homodimerization activity"/>
    <property type="evidence" value="ECO:0007669"/>
    <property type="project" value="Ensembl"/>
</dbReference>
<dbReference type="GO" id="GO:0005730">
    <property type="term" value="C:nucleolus"/>
    <property type="evidence" value="ECO:0007669"/>
    <property type="project" value="Ensembl"/>
</dbReference>
<evidence type="ECO:0000256" key="5">
    <source>
        <dbReference type="ARBA" id="ARBA00022840"/>
    </source>
</evidence>
<dbReference type="GO" id="GO:0036064">
    <property type="term" value="C:ciliary basal body"/>
    <property type="evidence" value="ECO:0007669"/>
    <property type="project" value="Ensembl"/>
</dbReference>
<evidence type="ECO:0000256" key="7">
    <source>
        <dbReference type="ARBA" id="ARBA00023175"/>
    </source>
</evidence>
<dbReference type="Proteomes" id="UP000007754">
    <property type="component" value="Chromosome 6"/>
</dbReference>
<dbReference type="SMART" id="SM00129">
    <property type="entry name" value="KISc"/>
    <property type="match status" value="1"/>
</dbReference>
<evidence type="ECO:0000313" key="14">
    <source>
        <dbReference type="Proteomes" id="UP000007754"/>
    </source>
</evidence>
<evidence type="ECO:0000259" key="12">
    <source>
        <dbReference type="PROSITE" id="PS50067"/>
    </source>
</evidence>
<keyword evidence="8" id="KW-0206">Cytoskeleton</keyword>
<dbReference type="Pfam" id="PF00225">
    <property type="entry name" value="Kinesin"/>
    <property type="match status" value="1"/>
</dbReference>
<organism evidence="13 14">
    <name type="scientific">Taeniopygia guttata</name>
    <name type="common">Zebra finch</name>
    <name type="synonym">Poephila guttata</name>
    <dbReference type="NCBI Taxonomy" id="59729"/>
    <lineage>
        <taxon>Eukaryota</taxon>
        <taxon>Metazoa</taxon>
        <taxon>Chordata</taxon>
        <taxon>Craniata</taxon>
        <taxon>Vertebrata</taxon>
        <taxon>Euteleostomi</taxon>
        <taxon>Archelosauria</taxon>
        <taxon>Archosauria</taxon>
        <taxon>Dinosauria</taxon>
        <taxon>Saurischia</taxon>
        <taxon>Theropoda</taxon>
        <taxon>Coelurosauria</taxon>
        <taxon>Aves</taxon>
        <taxon>Neognathae</taxon>
        <taxon>Neoaves</taxon>
        <taxon>Telluraves</taxon>
        <taxon>Australaves</taxon>
        <taxon>Passeriformes</taxon>
        <taxon>Passeroidea</taxon>
        <taxon>Estrildidae</taxon>
        <taxon>Estrildinae</taxon>
        <taxon>Taeniopygia</taxon>
    </lineage>
</organism>
<evidence type="ECO:0000256" key="6">
    <source>
        <dbReference type="ARBA" id="ARBA00023054"/>
    </source>
</evidence>
<reference evidence="13" key="3">
    <citation type="submission" date="2025-09" db="UniProtKB">
        <authorList>
            <consortium name="Ensembl"/>
        </authorList>
    </citation>
    <scope>IDENTIFICATION</scope>
</reference>
<dbReference type="Ensembl" id="ENSTGUT00000008724.2">
    <property type="protein sequence ID" value="ENSTGUP00000008633.2"/>
    <property type="gene ID" value="ENSTGUG00000008375.2"/>
</dbReference>
<feature type="binding site" evidence="9">
    <location>
        <begin position="411"/>
        <end position="418"/>
    </location>
    <ligand>
        <name>ATP</name>
        <dbReference type="ChEBI" id="CHEBI:30616"/>
    </ligand>
</feature>
<dbReference type="CDD" id="cd21786">
    <property type="entry name" value="RBD_KIF20B"/>
    <property type="match status" value="1"/>
</dbReference>
<gene>
    <name evidence="13" type="primary">KIF20B</name>
</gene>
<dbReference type="GO" id="GO:1990023">
    <property type="term" value="C:mitotic spindle midzone"/>
    <property type="evidence" value="ECO:0007669"/>
    <property type="project" value="Ensembl"/>
</dbReference>
<reference evidence="13 14" key="1">
    <citation type="journal article" date="2010" name="Nature">
        <title>The genome of a songbird.</title>
        <authorList>
            <person name="Warren W.C."/>
            <person name="Clayton D.F."/>
            <person name="Ellegren H."/>
            <person name="Arnold A.P."/>
            <person name="Hillier L.W."/>
            <person name="Kunstner A."/>
            <person name="Searle S."/>
            <person name="White S."/>
            <person name="Vilella A.J."/>
            <person name="Fairley S."/>
            <person name="Heger A."/>
            <person name="Kong L."/>
            <person name="Ponting C.P."/>
            <person name="Jarvis E.D."/>
            <person name="Mello C.V."/>
            <person name="Minx P."/>
            <person name="Lovell P."/>
            <person name="Velho T.A."/>
            <person name="Ferris M."/>
            <person name="Balakrishnan C.N."/>
            <person name="Sinha S."/>
            <person name="Blatti C."/>
            <person name="London S.E."/>
            <person name="Li Y."/>
            <person name="Lin Y.C."/>
            <person name="George J."/>
            <person name="Sweedler J."/>
            <person name="Southey B."/>
            <person name="Gunaratne P."/>
            <person name="Watson M."/>
            <person name="Nam K."/>
            <person name="Backstrom N."/>
            <person name="Smeds L."/>
            <person name="Nabholz B."/>
            <person name="Itoh Y."/>
            <person name="Whitney O."/>
            <person name="Pfenning A.R."/>
            <person name="Howard J."/>
            <person name="Volker M."/>
            <person name="Skinner B.M."/>
            <person name="Griffin D.K."/>
            <person name="Ye L."/>
            <person name="McLaren W.M."/>
            <person name="Flicek P."/>
            <person name="Quesada V."/>
            <person name="Velasco G."/>
            <person name="Lopez-Otin C."/>
            <person name="Puente X.S."/>
            <person name="Olender T."/>
            <person name="Lancet D."/>
            <person name="Smit A.F."/>
            <person name="Hubley R."/>
            <person name="Konkel M.K."/>
            <person name="Walker J.A."/>
            <person name="Batzer M.A."/>
            <person name="Gu W."/>
            <person name="Pollock D.D."/>
            <person name="Chen L."/>
            <person name="Cheng Z."/>
            <person name="Eichler E.E."/>
            <person name="Stapley J."/>
            <person name="Slate J."/>
            <person name="Ekblom R."/>
            <person name="Birkhead T."/>
            <person name="Burke T."/>
            <person name="Burt D."/>
            <person name="Scharff C."/>
            <person name="Adam I."/>
            <person name="Richard H."/>
            <person name="Sultan M."/>
            <person name="Soldatov A."/>
            <person name="Lehrach H."/>
            <person name="Edwards S.V."/>
            <person name="Yang S.P."/>
            <person name="Li X."/>
            <person name="Graves T."/>
            <person name="Fulton L."/>
            <person name="Nelson J."/>
            <person name="Chinwalla A."/>
            <person name="Hou S."/>
            <person name="Mardis E.R."/>
            <person name="Wilson R.K."/>
        </authorList>
    </citation>
    <scope>NUCLEOTIDE SEQUENCE [LARGE SCALE GENOMIC DNA]</scope>
</reference>
<evidence type="ECO:0000256" key="2">
    <source>
        <dbReference type="ARBA" id="ARBA00022490"/>
    </source>
</evidence>
<dbReference type="GO" id="GO:2001224">
    <property type="term" value="P:positive regulation of neuron migration"/>
    <property type="evidence" value="ECO:0007669"/>
    <property type="project" value="Ensembl"/>
</dbReference>
<dbReference type="HOGENOM" id="CLU_002380_0_0_1"/>
<dbReference type="GO" id="GO:0005813">
    <property type="term" value="C:centrosome"/>
    <property type="evidence" value="ECO:0007669"/>
    <property type="project" value="Ensembl"/>
</dbReference>
<feature type="region of interest" description="Disordered" evidence="11">
    <location>
        <begin position="148"/>
        <end position="176"/>
    </location>
</feature>
<keyword evidence="4 9" id="KW-0547">Nucleotide-binding</keyword>
<reference evidence="13" key="2">
    <citation type="submission" date="2025-08" db="UniProtKB">
        <authorList>
            <consortium name="Ensembl"/>
        </authorList>
    </citation>
    <scope>IDENTIFICATION</scope>
</reference>
<feature type="domain" description="Kinesin motor" evidence="12">
    <location>
        <begin position="317"/>
        <end position="731"/>
    </location>
</feature>
<dbReference type="GO" id="GO:0005524">
    <property type="term" value="F:ATP binding"/>
    <property type="evidence" value="ECO:0007669"/>
    <property type="project" value="UniProtKB-UniRule"/>
</dbReference>
<accession>H0ZDH1</accession>
<dbReference type="InterPro" id="IPR001752">
    <property type="entry name" value="Kinesin_motor_dom"/>
</dbReference>
<proteinExistence type="inferred from homology"/>
<dbReference type="GO" id="GO:0008017">
    <property type="term" value="F:microtubule binding"/>
    <property type="evidence" value="ECO:0007669"/>
    <property type="project" value="Ensembl"/>
</dbReference>
<feature type="region of interest" description="Disordered" evidence="11">
    <location>
        <begin position="782"/>
        <end position="803"/>
    </location>
</feature>
<dbReference type="GO" id="GO:0070938">
    <property type="term" value="C:contractile ring"/>
    <property type="evidence" value="ECO:0007669"/>
    <property type="project" value="Ensembl"/>
</dbReference>
<dbReference type="GO" id="GO:0045171">
    <property type="term" value="C:intercellular bridge"/>
    <property type="evidence" value="ECO:0007669"/>
    <property type="project" value="Ensembl"/>
</dbReference>
<dbReference type="GO" id="GO:0005876">
    <property type="term" value="C:spindle microtubule"/>
    <property type="evidence" value="ECO:0007669"/>
    <property type="project" value="TreeGrafter"/>
</dbReference>
<feature type="compositionally biased region" description="Basic and acidic residues" evidence="11">
    <location>
        <begin position="1966"/>
        <end position="1976"/>
    </location>
</feature>
<feature type="coiled-coil region" evidence="10">
    <location>
        <begin position="1130"/>
        <end position="1227"/>
    </location>
</feature>
<dbReference type="GO" id="GO:0097431">
    <property type="term" value="C:mitotic spindle pole"/>
    <property type="evidence" value="ECO:0007669"/>
    <property type="project" value="Ensembl"/>
</dbReference>
<protein>
    <submittedName>
        <fullName evidence="13">Kinesin family member 20B</fullName>
    </submittedName>
</protein>
<keyword evidence="14" id="KW-1185">Reference proteome</keyword>
<dbReference type="GO" id="GO:0048812">
    <property type="term" value="P:neuron projection morphogenesis"/>
    <property type="evidence" value="ECO:0007669"/>
    <property type="project" value="Ensembl"/>
</dbReference>
<dbReference type="InParanoid" id="H0ZDH1"/>
<dbReference type="GO" id="GO:0008284">
    <property type="term" value="P:positive regulation of cell population proliferation"/>
    <property type="evidence" value="ECO:0007669"/>
    <property type="project" value="Ensembl"/>
</dbReference>
<keyword evidence="2" id="KW-0963">Cytoplasm</keyword>
<evidence type="ECO:0000256" key="10">
    <source>
        <dbReference type="SAM" id="Coils"/>
    </source>
</evidence>
<dbReference type="GO" id="GO:0048471">
    <property type="term" value="C:perinuclear region of cytoplasm"/>
    <property type="evidence" value="ECO:0007669"/>
    <property type="project" value="Ensembl"/>
</dbReference>
<evidence type="ECO:0000256" key="8">
    <source>
        <dbReference type="ARBA" id="ARBA00023212"/>
    </source>
</evidence>
<evidence type="ECO:0000256" key="4">
    <source>
        <dbReference type="ARBA" id="ARBA00022741"/>
    </source>
</evidence>
<keyword evidence="5 9" id="KW-0067">ATP-binding</keyword>
<dbReference type="GO" id="GO:0050699">
    <property type="term" value="F:WW domain binding"/>
    <property type="evidence" value="ECO:0007669"/>
    <property type="project" value="Ensembl"/>
</dbReference>
<dbReference type="OMA" id="WSLKATY"/>
<dbReference type="GO" id="GO:0090316">
    <property type="term" value="P:positive regulation of intracellular protein transport"/>
    <property type="evidence" value="ECO:0007669"/>
    <property type="project" value="Ensembl"/>
</dbReference>
<dbReference type="GeneTree" id="ENSGT00940000155989"/>
<dbReference type="InterPro" id="IPR027417">
    <property type="entry name" value="P-loop_NTPase"/>
</dbReference>
<dbReference type="PROSITE" id="PS50067">
    <property type="entry name" value="KINESIN_MOTOR_2"/>
    <property type="match status" value="1"/>
</dbReference>
<dbReference type="GO" id="GO:0008574">
    <property type="term" value="F:plus-end-directed microtubule motor activity"/>
    <property type="evidence" value="ECO:0007669"/>
    <property type="project" value="Ensembl"/>
</dbReference>
<dbReference type="GO" id="GO:0005654">
    <property type="term" value="C:nucleoplasm"/>
    <property type="evidence" value="ECO:0007669"/>
    <property type="project" value="Ensembl"/>
</dbReference>
<dbReference type="PANTHER" id="PTHR47970:SF29">
    <property type="entry name" value="KINESIN FAMILY MEMBER 20B"/>
    <property type="match status" value="1"/>
</dbReference>
<keyword evidence="6 10" id="KW-0175">Coiled coil</keyword>
<evidence type="ECO:0000256" key="11">
    <source>
        <dbReference type="SAM" id="MobiDB-lite"/>
    </source>
</evidence>
<feature type="coiled-coil region" evidence="10">
    <location>
        <begin position="1502"/>
        <end position="1616"/>
    </location>
</feature>
<keyword evidence="3" id="KW-0597">Phosphoprotein</keyword>
<dbReference type="PANTHER" id="PTHR47970">
    <property type="entry name" value="KINESIN-LIKE PROTEIN KIF11"/>
    <property type="match status" value="1"/>
</dbReference>
<evidence type="ECO:0000256" key="1">
    <source>
        <dbReference type="ARBA" id="ARBA00004186"/>
    </source>
</evidence>
<name>H0ZDH1_TAEGU</name>
<evidence type="ECO:0000313" key="13">
    <source>
        <dbReference type="Ensembl" id="ENSTGUP00000008633.2"/>
    </source>
</evidence>
<dbReference type="GO" id="GO:1903438">
    <property type="term" value="P:positive regulation of mitotic cytokinetic process"/>
    <property type="evidence" value="ECO:0007669"/>
    <property type="project" value="Ensembl"/>
</dbReference>
<dbReference type="GO" id="GO:0005829">
    <property type="term" value="C:cytosol"/>
    <property type="evidence" value="ECO:0007669"/>
    <property type="project" value="Ensembl"/>
</dbReference>
<dbReference type="GO" id="GO:0051231">
    <property type="term" value="P:spindle elongation"/>
    <property type="evidence" value="ECO:0007669"/>
    <property type="project" value="TreeGrafter"/>
</dbReference>
<dbReference type="STRING" id="59729.ENSTGUP00000008633"/>
<feature type="region of interest" description="Disordered" evidence="11">
    <location>
        <begin position="1841"/>
        <end position="1987"/>
    </location>
</feature>
<evidence type="ECO:0000256" key="3">
    <source>
        <dbReference type="ARBA" id="ARBA00022553"/>
    </source>
</evidence>
<dbReference type="PRINTS" id="PR00380">
    <property type="entry name" value="KINESINHEAVY"/>
</dbReference>